<reference evidence="1" key="1">
    <citation type="submission" date="2021-06" db="EMBL/GenBank/DDBJ databases">
        <authorList>
            <person name="Kallberg Y."/>
            <person name="Tangrot J."/>
            <person name="Rosling A."/>
        </authorList>
    </citation>
    <scope>NUCLEOTIDE SEQUENCE</scope>
    <source>
        <strain evidence="1">CL356</strain>
    </source>
</reference>
<accession>A0ACA9PXC8</accession>
<organism evidence="1 2">
    <name type="scientific">Acaulospora colombiana</name>
    <dbReference type="NCBI Taxonomy" id="27376"/>
    <lineage>
        <taxon>Eukaryota</taxon>
        <taxon>Fungi</taxon>
        <taxon>Fungi incertae sedis</taxon>
        <taxon>Mucoromycota</taxon>
        <taxon>Glomeromycotina</taxon>
        <taxon>Glomeromycetes</taxon>
        <taxon>Diversisporales</taxon>
        <taxon>Acaulosporaceae</taxon>
        <taxon>Acaulospora</taxon>
    </lineage>
</organism>
<dbReference type="EMBL" id="CAJVPT010041399">
    <property type="protein sequence ID" value="CAG8727809.1"/>
    <property type="molecule type" value="Genomic_DNA"/>
</dbReference>
<comment type="caution">
    <text evidence="1">The sequence shown here is derived from an EMBL/GenBank/DDBJ whole genome shotgun (WGS) entry which is preliminary data.</text>
</comment>
<evidence type="ECO:0000313" key="1">
    <source>
        <dbReference type="EMBL" id="CAG8727809.1"/>
    </source>
</evidence>
<gene>
    <name evidence="1" type="ORF">ACOLOM_LOCUS11460</name>
</gene>
<evidence type="ECO:0000313" key="2">
    <source>
        <dbReference type="Proteomes" id="UP000789525"/>
    </source>
</evidence>
<feature type="non-terminal residue" evidence="1">
    <location>
        <position position="1"/>
    </location>
</feature>
<name>A0ACA9PXC8_9GLOM</name>
<sequence length="273" mass="30019">GRPHANVTPHPAIPRVSMPDGASGIRNGTVLPPYTTIYYFDQVPSNNDTGSLGNTMKKEDPSYYRPQFSGYLTNRTIPGLIAQPNKGATVVLEHRFFGLSNPRPDLSSGSLALHTVHQAVEDLAYFAKNVHLPFPEDVEDGANVGPDKNPWILVGGSYSGALTSWAKLRYNSFRPCLMELTRSLQSSRSMKQKNALKAKFGMPNVTHYDDVAGTLRNQLWNWQSLNPTSGGAIFYDFCDALEVVDGTSPGPEGRGLEHALDAWGKYETDYVNN</sequence>
<keyword evidence="2" id="KW-1185">Reference proteome</keyword>
<dbReference type="Proteomes" id="UP000789525">
    <property type="component" value="Unassembled WGS sequence"/>
</dbReference>
<feature type="non-terminal residue" evidence="1">
    <location>
        <position position="273"/>
    </location>
</feature>
<proteinExistence type="predicted"/>
<protein>
    <submittedName>
        <fullName evidence="1">12483_t:CDS:1</fullName>
    </submittedName>
</protein>